<dbReference type="AlphaFoldDB" id="A0A392VIZ7"/>
<comment type="caution">
    <text evidence="1">The sequence shown here is derived from an EMBL/GenBank/DDBJ whole genome shotgun (WGS) entry which is preliminary data.</text>
</comment>
<organism evidence="1 2">
    <name type="scientific">Trifolium medium</name>
    <dbReference type="NCBI Taxonomy" id="97028"/>
    <lineage>
        <taxon>Eukaryota</taxon>
        <taxon>Viridiplantae</taxon>
        <taxon>Streptophyta</taxon>
        <taxon>Embryophyta</taxon>
        <taxon>Tracheophyta</taxon>
        <taxon>Spermatophyta</taxon>
        <taxon>Magnoliopsida</taxon>
        <taxon>eudicotyledons</taxon>
        <taxon>Gunneridae</taxon>
        <taxon>Pentapetalae</taxon>
        <taxon>rosids</taxon>
        <taxon>fabids</taxon>
        <taxon>Fabales</taxon>
        <taxon>Fabaceae</taxon>
        <taxon>Papilionoideae</taxon>
        <taxon>50 kb inversion clade</taxon>
        <taxon>NPAAA clade</taxon>
        <taxon>Hologalegina</taxon>
        <taxon>IRL clade</taxon>
        <taxon>Trifolieae</taxon>
        <taxon>Trifolium</taxon>
    </lineage>
</organism>
<reference evidence="1 2" key="1">
    <citation type="journal article" date="2018" name="Front. Plant Sci.">
        <title>Red Clover (Trifolium pratense) and Zigzag Clover (T. medium) - A Picture of Genomic Similarities and Differences.</title>
        <authorList>
            <person name="Dluhosova J."/>
            <person name="Istvanek J."/>
            <person name="Nedelnik J."/>
            <person name="Repkova J."/>
        </authorList>
    </citation>
    <scope>NUCLEOTIDE SEQUENCE [LARGE SCALE GENOMIC DNA]</scope>
    <source>
        <strain evidence="2">cv. 10/8</strain>
        <tissue evidence="1">Leaf</tissue>
    </source>
</reference>
<keyword evidence="2" id="KW-1185">Reference proteome</keyword>
<name>A0A392VIZ7_9FABA</name>
<protein>
    <submittedName>
        <fullName evidence="1">Uncharacterized protein</fullName>
    </submittedName>
</protein>
<evidence type="ECO:0000313" key="2">
    <source>
        <dbReference type="Proteomes" id="UP000265520"/>
    </source>
</evidence>
<sequence>MTNEADSSPFTKEQMDHLFKLLKFNSPPNVPVGTVAQT</sequence>
<dbReference type="Proteomes" id="UP000265520">
    <property type="component" value="Unassembled WGS sequence"/>
</dbReference>
<evidence type="ECO:0000313" key="1">
    <source>
        <dbReference type="EMBL" id="MCI86775.1"/>
    </source>
</evidence>
<feature type="non-terminal residue" evidence="1">
    <location>
        <position position="38"/>
    </location>
</feature>
<accession>A0A392VIZ7</accession>
<proteinExistence type="predicted"/>
<dbReference type="EMBL" id="LXQA011149263">
    <property type="protein sequence ID" value="MCI86775.1"/>
    <property type="molecule type" value="Genomic_DNA"/>
</dbReference>